<sequence>MLSYFGSHGGFLVTLRGRYFYLYNAVVSRNPVTDVATVYNCTDINDCLWMGSFLTVSSI</sequence>
<keyword evidence="2" id="KW-1185">Reference proteome</keyword>
<evidence type="ECO:0000313" key="1">
    <source>
        <dbReference type="EMBL" id="KOB73698.1"/>
    </source>
</evidence>
<comment type="caution">
    <text evidence="1">The sequence shown here is derived from an EMBL/GenBank/DDBJ whole genome shotgun (WGS) entry which is preliminary data.</text>
</comment>
<dbReference type="AlphaFoldDB" id="A0A0L7LDV1"/>
<gene>
    <name evidence="1" type="ORF">OBRU01_10378</name>
</gene>
<dbReference type="EMBL" id="JTDY01001509">
    <property type="protein sequence ID" value="KOB73698.1"/>
    <property type="molecule type" value="Genomic_DNA"/>
</dbReference>
<protein>
    <submittedName>
        <fullName evidence="1">Acylamino acid releasing enzyme</fullName>
    </submittedName>
</protein>
<evidence type="ECO:0000313" key="2">
    <source>
        <dbReference type="Proteomes" id="UP000037510"/>
    </source>
</evidence>
<accession>A0A0L7LDV1</accession>
<proteinExistence type="predicted"/>
<reference evidence="1 2" key="1">
    <citation type="journal article" date="2015" name="Genome Biol. Evol.">
        <title>The genome of winter moth (Operophtera brumata) provides a genomic perspective on sexual dimorphism and phenology.</title>
        <authorList>
            <person name="Derks M.F."/>
            <person name="Smit S."/>
            <person name="Salis L."/>
            <person name="Schijlen E."/>
            <person name="Bossers A."/>
            <person name="Mateman C."/>
            <person name="Pijl A.S."/>
            <person name="de Ridder D."/>
            <person name="Groenen M.A."/>
            <person name="Visser M.E."/>
            <person name="Megens H.J."/>
        </authorList>
    </citation>
    <scope>NUCLEOTIDE SEQUENCE [LARGE SCALE GENOMIC DNA]</scope>
    <source>
        <strain evidence="1">WM2013NL</strain>
        <tissue evidence="1">Head and thorax</tissue>
    </source>
</reference>
<name>A0A0L7LDV1_OPEBR</name>
<organism evidence="1 2">
    <name type="scientific">Operophtera brumata</name>
    <name type="common">Winter moth</name>
    <name type="synonym">Phalaena brumata</name>
    <dbReference type="NCBI Taxonomy" id="104452"/>
    <lineage>
        <taxon>Eukaryota</taxon>
        <taxon>Metazoa</taxon>
        <taxon>Ecdysozoa</taxon>
        <taxon>Arthropoda</taxon>
        <taxon>Hexapoda</taxon>
        <taxon>Insecta</taxon>
        <taxon>Pterygota</taxon>
        <taxon>Neoptera</taxon>
        <taxon>Endopterygota</taxon>
        <taxon>Lepidoptera</taxon>
        <taxon>Glossata</taxon>
        <taxon>Ditrysia</taxon>
        <taxon>Geometroidea</taxon>
        <taxon>Geometridae</taxon>
        <taxon>Larentiinae</taxon>
        <taxon>Operophtera</taxon>
    </lineage>
</organism>
<dbReference type="Proteomes" id="UP000037510">
    <property type="component" value="Unassembled WGS sequence"/>
</dbReference>